<dbReference type="SUPFAM" id="SSF54060">
    <property type="entry name" value="His-Me finger endonucleases"/>
    <property type="match status" value="1"/>
</dbReference>
<sequence>MANKDHKGAKKYVVGTYEGSKQNGGRKIEVTKYKGKDGKWHTTSENKARADYEKTHGKGSAKGKDVDHKDNNKNNDSKKNLRAISKSENVAKENKRRAGKK</sequence>
<dbReference type="EMBL" id="LR796586">
    <property type="protein sequence ID" value="CAB4153278.1"/>
    <property type="molecule type" value="Genomic_DNA"/>
</dbReference>
<feature type="compositionally biased region" description="Basic and acidic residues" evidence="1">
    <location>
        <begin position="26"/>
        <end position="79"/>
    </location>
</feature>
<dbReference type="Gene3D" id="3.90.75.20">
    <property type="match status" value="1"/>
</dbReference>
<organism evidence="3">
    <name type="scientific">uncultured Caudovirales phage</name>
    <dbReference type="NCBI Taxonomy" id="2100421"/>
    <lineage>
        <taxon>Viruses</taxon>
        <taxon>Duplodnaviria</taxon>
        <taxon>Heunggongvirae</taxon>
        <taxon>Uroviricota</taxon>
        <taxon>Caudoviricetes</taxon>
        <taxon>Peduoviridae</taxon>
        <taxon>Maltschvirus</taxon>
        <taxon>Maltschvirus maltsch</taxon>
    </lineage>
</organism>
<protein>
    <submittedName>
        <fullName evidence="3">HNH nuclease</fullName>
    </submittedName>
</protein>
<gene>
    <name evidence="3" type="ORF">UFOVP621_60</name>
</gene>
<feature type="domain" description="HNH nuclease" evidence="2">
    <location>
        <begin position="52"/>
        <end position="90"/>
    </location>
</feature>
<reference evidence="3" key="1">
    <citation type="submission" date="2020-04" db="EMBL/GenBank/DDBJ databases">
        <authorList>
            <person name="Chiriac C."/>
            <person name="Salcher M."/>
            <person name="Ghai R."/>
            <person name="Kavagutti S V."/>
        </authorList>
    </citation>
    <scope>NUCLEOTIDE SEQUENCE</scope>
</reference>
<feature type="region of interest" description="Disordered" evidence="1">
    <location>
        <begin position="1"/>
        <end position="101"/>
    </location>
</feature>
<proteinExistence type="predicted"/>
<evidence type="ECO:0000313" key="3">
    <source>
        <dbReference type="EMBL" id="CAB4153278.1"/>
    </source>
</evidence>
<evidence type="ECO:0000259" key="2">
    <source>
        <dbReference type="Pfam" id="PF13392"/>
    </source>
</evidence>
<dbReference type="InterPro" id="IPR003615">
    <property type="entry name" value="HNH_nuc"/>
</dbReference>
<dbReference type="InterPro" id="IPR044925">
    <property type="entry name" value="His-Me_finger_sf"/>
</dbReference>
<name>A0A6J5N3I7_9CAUD</name>
<dbReference type="Pfam" id="PF13392">
    <property type="entry name" value="HNH_3"/>
    <property type="match status" value="1"/>
</dbReference>
<evidence type="ECO:0000256" key="1">
    <source>
        <dbReference type="SAM" id="MobiDB-lite"/>
    </source>
</evidence>
<accession>A0A6J5N3I7</accession>